<evidence type="ECO:0000313" key="1">
    <source>
        <dbReference type="EMBL" id="GBP31827.1"/>
    </source>
</evidence>
<gene>
    <name evidence="1" type="ORF">EVAR_16601_1</name>
</gene>
<comment type="caution">
    <text evidence="1">The sequence shown here is derived from an EMBL/GenBank/DDBJ whole genome shotgun (WGS) entry which is preliminary data.</text>
</comment>
<reference evidence="1 2" key="1">
    <citation type="journal article" date="2019" name="Commun. Biol.">
        <title>The bagworm genome reveals a unique fibroin gene that provides high tensile strength.</title>
        <authorList>
            <person name="Kono N."/>
            <person name="Nakamura H."/>
            <person name="Ohtoshi R."/>
            <person name="Tomita M."/>
            <person name="Numata K."/>
            <person name="Arakawa K."/>
        </authorList>
    </citation>
    <scope>NUCLEOTIDE SEQUENCE [LARGE SCALE GENOMIC DNA]</scope>
</reference>
<proteinExistence type="predicted"/>
<dbReference type="EMBL" id="BGZK01000252">
    <property type="protein sequence ID" value="GBP31827.1"/>
    <property type="molecule type" value="Genomic_DNA"/>
</dbReference>
<evidence type="ECO:0000313" key="2">
    <source>
        <dbReference type="Proteomes" id="UP000299102"/>
    </source>
</evidence>
<organism evidence="1 2">
    <name type="scientific">Eumeta variegata</name>
    <name type="common">Bagworm moth</name>
    <name type="synonym">Eumeta japonica</name>
    <dbReference type="NCBI Taxonomy" id="151549"/>
    <lineage>
        <taxon>Eukaryota</taxon>
        <taxon>Metazoa</taxon>
        <taxon>Ecdysozoa</taxon>
        <taxon>Arthropoda</taxon>
        <taxon>Hexapoda</taxon>
        <taxon>Insecta</taxon>
        <taxon>Pterygota</taxon>
        <taxon>Neoptera</taxon>
        <taxon>Endopterygota</taxon>
        <taxon>Lepidoptera</taxon>
        <taxon>Glossata</taxon>
        <taxon>Ditrysia</taxon>
        <taxon>Tineoidea</taxon>
        <taxon>Psychidae</taxon>
        <taxon>Oiketicinae</taxon>
        <taxon>Eumeta</taxon>
    </lineage>
</organism>
<name>A0A4C1V0Q1_EUMVA</name>
<accession>A0A4C1V0Q1</accession>
<sequence>MSSLKAARNATSTFGTEVLTDLRSITAVSAGIRGQRKSKVLVGINILTPRYPGEIPKPGIHEGRSAANSHVYSMTVSCLTGRAGLFVP</sequence>
<keyword evidence="2" id="KW-1185">Reference proteome</keyword>
<dbReference type="Proteomes" id="UP000299102">
    <property type="component" value="Unassembled WGS sequence"/>
</dbReference>
<dbReference type="AlphaFoldDB" id="A0A4C1V0Q1"/>
<protein>
    <submittedName>
        <fullName evidence="1">Uncharacterized protein</fullName>
    </submittedName>
</protein>